<dbReference type="SMART" id="SM00244">
    <property type="entry name" value="PHB"/>
    <property type="match status" value="1"/>
</dbReference>
<keyword evidence="1" id="KW-0812">Transmembrane</keyword>
<dbReference type="SUPFAM" id="SSF117892">
    <property type="entry name" value="Band 7/SPFH domain"/>
    <property type="match status" value="1"/>
</dbReference>
<organism evidence="3">
    <name type="scientific">hydrothermal vent metagenome</name>
    <dbReference type="NCBI Taxonomy" id="652676"/>
    <lineage>
        <taxon>unclassified sequences</taxon>
        <taxon>metagenomes</taxon>
        <taxon>ecological metagenomes</taxon>
    </lineage>
</organism>
<dbReference type="GO" id="GO:0006508">
    <property type="term" value="P:proteolysis"/>
    <property type="evidence" value="ECO:0007669"/>
    <property type="project" value="UniProtKB-KW"/>
</dbReference>
<proteinExistence type="predicted"/>
<evidence type="ECO:0000313" key="3">
    <source>
        <dbReference type="EMBL" id="VAW86826.1"/>
    </source>
</evidence>
<dbReference type="InterPro" id="IPR001107">
    <property type="entry name" value="Band_7"/>
</dbReference>
<dbReference type="PANTHER" id="PTHR43446:SF1">
    <property type="entry name" value="BAND 7 DOMAIN-CONTAINING PROTEIN"/>
    <property type="match status" value="1"/>
</dbReference>
<evidence type="ECO:0000256" key="1">
    <source>
        <dbReference type="SAM" id="Phobius"/>
    </source>
</evidence>
<keyword evidence="3" id="KW-0645">Protease</keyword>
<keyword evidence="3" id="KW-0378">Hydrolase</keyword>
<feature type="domain" description="Band 7" evidence="2">
    <location>
        <begin position="19"/>
        <end position="184"/>
    </location>
</feature>
<feature type="transmembrane region" description="Helical" evidence="1">
    <location>
        <begin position="6"/>
        <end position="24"/>
    </location>
</feature>
<dbReference type="Gene3D" id="3.30.479.30">
    <property type="entry name" value="Band 7 domain"/>
    <property type="match status" value="1"/>
</dbReference>
<keyword evidence="1" id="KW-1133">Transmembrane helix</keyword>
<dbReference type="GO" id="GO:0008233">
    <property type="term" value="F:peptidase activity"/>
    <property type="evidence" value="ECO:0007669"/>
    <property type="project" value="UniProtKB-KW"/>
</dbReference>
<name>A0A3B1A1T5_9ZZZZ</name>
<dbReference type="CDD" id="cd03402">
    <property type="entry name" value="SPFH_like_u2"/>
    <property type="match status" value="1"/>
</dbReference>
<dbReference type="AlphaFoldDB" id="A0A3B1A1T5"/>
<gene>
    <name evidence="3" type="ORF">MNBD_GAMMA16-859</name>
</gene>
<reference evidence="3" key="1">
    <citation type="submission" date="2018-06" db="EMBL/GenBank/DDBJ databases">
        <authorList>
            <person name="Zhirakovskaya E."/>
        </authorList>
    </citation>
    <scope>NUCLEOTIDE SEQUENCE</scope>
</reference>
<keyword evidence="1" id="KW-0472">Membrane</keyword>
<dbReference type="Pfam" id="PF01145">
    <property type="entry name" value="Band_7"/>
    <property type="match status" value="1"/>
</dbReference>
<dbReference type="EMBL" id="UOFO01000102">
    <property type="protein sequence ID" value="VAW86826.1"/>
    <property type="molecule type" value="Genomic_DNA"/>
</dbReference>
<accession>A0A3B1A1T5</accession>
<protein>
    <submittedName>
        <fullName evidence="3">Membrane protease family protein BA0301</fullName>
    </submittedName>
</protein>
<sequence length="258" mass="28527">MGLFLRIITGLFFPPILLFGFYIVRPREEAVILSFGEFMGVDQKEGIRWRHPVGREIRRISTQDNTLDISSSTVVDFNGNPINISAIVVYKIKDTRKAAIDVVDAHKFLGDQAGAIIKRVCSRHPYDHHDGNAVCLKNESADISNELVSELQDSVELAGIVVQSVKFNDLAYAPEIAQAMLMRQQAQAFIEARKTIVNGAVSLVKDACEQLESGGLKLSTPSKEQLVTNLLVVLCSGESAQPVVQVQAHSNKENKFEY</sequence>
<dbReference type="PANTHER" id="PTHR43446">
    <property type="entry name" value="MEMBRANE PROTEIN-RELATED"/>
    <property type="match status" value="1"/>
</dbReference>
<dbReference type="InterPro" id="IPR036013">
    <property type="entry name" value="Band_7/SPFH_dom_sf"/>
</dbReference>
<evidence type="ECO:0000259" key="2">
    <source>
        <dbReference type="SMART" id="SM00244"/>
    </source>
</evidence>